<dbReference type="Gene3D" id="2.60.40.2700">
    <property type="match status" value="7"/>
</dbReference>
<reference evidence="4" key="1">
    <citation type="submission" date="2021-04" db="EMBL/GenBank/DDBJ databases">
        <title>Pseudaminobacter soli sp. nov., isolated from paddy soil contaminated by heavy metals.</title>
        <authorList>
            <person name="Zhang K."/>
        </authorList>
    </citation>
    <scope>NUCLEOTIDE SEQUENCE</scope>
    <source>
        <strain evidence="4">19-2017</strain>
    </source>
</reference>
<evidence type="ECO:0000256" key="1">
    <source>
        <dbReference type="ARBA" id="ARBA00022737"/>
    </source>
</evidence>
<sequence length="730" mass="76189">MVSFMNPIGISPVSIALPNRRNSSAPPIVIEPTAPINTGKPMISGEPREGVTLVATRGVWSTGGVGISSYEYQWLREGEPIQDATSETYTLTADDNYNALSVEVIARNALGLGIAESDPTGRVAPAPHAPVNTELPTITGIARSQEVLAANSNGQWTGNGDELLDFNYQWLTDGVAMPGKTGTTILLTDNEVGKRISLRVTAINSVGATVVESLQTAAVIAAQFQPAIVSRPTITGVARSSYTLTVSTGTWNNGGSPIHTYTYQWFADDVAIAGATTNTFTITDAELGKRIRAEVTAINAVGSITATTVPTAVVAEAVLPPSVITAPRITGTARQYETLTVSDGEWNANDGTISGYTYEWKRSGVVIPGETGNTYTLTADDVGKRIQAFVTATNEAGSTTRATSQTSTVTLPLKPVAITKPVVSGTVAVGEVLTTTDGVWNDNGNPITAIIYQWRAGSTNIAGATNNTYTVQSSDIGKRLSATVTAINEGGGTSSITDQTIIVPVPPEAPTVITNPVITGLAKGGVLLTASTGTWNVNGSPITEYLFQWYAGGLEIAGATAANFTPDDNHAGSVITVGVRAINALGTSEEARSAGTAPVRPTVEPPTNRTLPFITPTNASPDSLLDADSGNWDGNGEDPVFSYQWWKDGVEIPGASAITHQLTEDDIGAFFHVVVTATNSAGSKSANSSQIGPVTSSISSNLVLDYRVYDLAGMPKVNVSLPLDYEILAV</sequence>
<evidence type="ECO:0000256" key="2">
    <source>
        <dbReference type="SAM" id="MobiDB-lite"/>
    </source>
</evidence>
<dbReference type="PANTHER" id="PTHR13817">
    <property type="entry name" value="TITIN"/>
    <property type="match status" value="1"/>
</dbReference>
<feature type="domain" description="Fibronectin type-III" evidence="3">
    <location>
        <begin position="228"/>
        <end position="322"/>
    </location>
</feature>
<gene>
    <name evidence="4" type="ORF">KEU06_09690</name>
</gene>
<dbReference type="InterPro" id="IPR050964">
    <property type="entry name" value="Striated_Muscle_Regulatory"/>
</dbReference>
<dbReference type="InterPro" id="IPR036116">
    <property type="entry name" value="FN3_sf"/>
</dbReference>
<dbReference type="SUPFAM" id="SSF49265">
    <property type="entry name" value="Fibronectin type III"/>
    <property type="match status" value="1"/>
</dbReference>
<feature type="region of interest" description="Disordered" evidence="2">
    <location>
        <begin position="589"/>
        <end position="622"/>
    </location>
</feature>
<evidence type="ECO:0000313" key="4">
    <source>
        <dbReference type="EMBL" id="MBS3648878.1"/>
    </source>
</evidence>
<dbReference type="EMBL" id="JAGWCR010000004">
    <property type="protein sequence ID" value="MBS3648878.1"/>
    <property type="molecule type" value="Genomic_DNA"/>
</dbReference>
<dbReference type="PROSITE" id="PS50853">
    <property type="entry name" value="FN3"/>
    <property type="match status" value="1"/>
</dbReference>
<dbReference type="InterPro" id="IPR003961">
    <property type="entry name" value="FN3_dom"/>
</dbReference>
<feature type="compositionally biased region" description="Polar residues" evidence="2">
    <location>
        <begin position="605"/>
        <end position="621"/>
    </location>
</feature>
<accession>A0A942E0G1</accession>
<keyword evidence="5" id="KW-1185">Reference proteome</keyword>
<keyword evidence="1" id="KW-0677">Repeat</keyword>
<evidence type="ECO:0000313" key="5">
    <source>
        <dbReference type="Proteomes" id="UP000680348"/>
    </source>
</evidence>
<name>A0A942E0G1_9HYPH</name>
<comment type="caution">
    <text evidence="4">The sequence shown here is derived from an EMBL/GenBank/DDBJ whole genome shotgun (WGS) entry which is preliminary data.</text>
</comment>
<evidence type="ECO:0000259" key="3">
    <source>
        <dbReference type="PROSITE" id="PS50853"/>
    </source>
</evidence>
<proteinExistence type="predicted"/>
<dbReference type="RefSeq" id="WP_188254440.1">
    <property type="nucleotide sequence ID" value="NZ_JABVCF010000004.1"/>
</dbReference>
<dbReference type="Proteomes" id="UP000680348">
    <property type="component" value="Unassembled WGS sequence"/>
</dbReference>
<protein>
    <recommendedName>
        <fullName evidence="3">Fibronectin type-III domain-containing protein</fullName>
    </recommendedName>
</protein>
<dbReference type="AlphaFoldDB" id="A0A942E0G1"/>
<dbReference type="PANTHER" id="PTHR13817:SF166">
    <property type="entry name" value="NEURONAL IGCAM-RELATED"/>
    <property type="match status" value="1"/>
</dbReference>
<organism evidence="4 5">
    <name type="scientific">Pseudaminobacter soli</name>
    <name type="common">ex Zhang et al. 2022</name>
    <dbReference type="NCBI Taxonomy" id="2831468"/>
    <lineage>
        <taxon>Bacteria</taxon>
        <taxon>Pseudomonadati</taxon>
        <taxon>Pseudomonadota</taxon>
        <taxon>Alphaproteobacteria</taxon>
        <taxon>Hyphomicrobiales</taxon>
        <taxon>Phyllobacteriaceae</taxon>
        <taxon>Pseudaminobacter</taxon>
    </lineage>
</organism>